<dbReference type="Proteomes" id="UP001454036">
    <property type="component" value="Unassembled WGS sequence"/>
</dbReference>
<feature type="region of interest" description="Disordered" evidence="2">
    <location>
        <begin position="170"/>
        <end position="208"/>
    </location>
</feature>
<keyword evidence="4" id="KW-1185">Reference proteome</keyword>
<sequence>MPSTLESAPIIPLSKASSNSGCNLLGVPYSLPLGITVTEKIVSRREEPIASLLLKNCMLKGDFEGIMGYSIPSELHDAFSHFQLKAMECAHRLFLKWKESEESLVNSETEKTSLEKRLSEVLRERDGARAQAEDLKRKHEDLKSICNGLVKSKSDLSCKHEIDVAVFKSSLEESEQWSPEENDDDVDDAQSDDGLGEDEDGDCGGDDA</sequence>
<dbReference type="AlphaFoldDB" id="A0AAV3PUK9"/>
<feature type="compositionally biased region" description="Acidic residues" evidence="2">
    <location>
        <begin position="172"/>
        <end position="208"/>
    </location>
</feature>
<evidence type="ECO:0000313" key="4">
    <source>
        <dbReference type="Proteomes" id="UP001454036"/>
    </source>
</evidence>
<evidence type="ECO:0000256" key="1">
    <source>
        <dbReference type="SAM" id="Coils"/>
    </source>
</evidence>
<evidence type="ECO:0000256" key="2">
    <source>
        <dbReference type="SAM" id="MobiDB-lite"/>
    </source>
</evidence>
<name>A0AAV3PUK9_LITER</name>
<organism evidence="3 4">
    <name type="scientific">Lithospermum erythrorhizon</name>
    <name type="common">Purple gromwell</name>
    <name type="synonym">Lithospermum officinale var. erythrorhizon</name>
    <dbReference type="NCBI Taxonomy" id="34254"/>
    <lineage>
        <taxon>Eukaryota</taxon>
        <taxon>Viridiplantae</taxon>
        <taxon>Streptophyta</taxon>
        <taxon>Embryophyta</taxon>
        <taxon>Tracheophyta</taxon>
        <taxon>Spermatophyta</taxon>
        <taxon>Magnoliopsida</taxon>
        <taxon>eudicotyledons</taxon>
        <taxon>Gunneridae</taxon>
        <taxon>Pentapetalae</taxon>
        <taxon>asterids</taxon>
        <taxon>lamiids</taxon>
        <taxon>Boraginales</taxon>
        <taxon>Boraginaceae</taxon>
        <taxon>Boraginoideae</taxon>
        <taxon>Lithospermeae</taxon>
        <taxon>Lithospermum</taxon>
    </lineage>
</organism>
<gene>
    <name evidence="3" type="ORF">LIER_12636</name>
</gene>
<proteinExistence type="predicted"/>
<keyword evidence="1" id="KW-0175">Coiled coil</keyword>
<dbReference type="EMBL" id="BAABME010002461">
    <property type="protein sequence ID" value="GAA0154738.1"/>
    <property type="molecule type" value="Genomic_DNA"/>
</dbReference>
<feature type="coiled-coil region" evidence="1">
    <location>
        <begin position="104"/>
        <end position="145"/>
    </location>
</feature>
<comment type="caution">
    <text evidence="3">The sequence shown here is derived from an EMBL/GenBank/DDBJ whole genome shotgun (WGS) entry which is preliminary data.</text>
</comment>
<evidence type="ECO:0000313" key="3">
    <source>
        <dbReference type="EMBL" id="GAA0154738.1"/>
    </source>
</evidence>
<accession>A0AAV3PUK9</accession>
<reference evidence="3 4" key="1">
    <citation type="submission" date="2024-01" db="EMBL/GenBank/DDBJ databases">
        <title>The complete chloroplast genome sequence of Lithospermum erythrorhizon: insights into the phylogenetic relationship among Boraginaceae species and the maternal lineages of purple gromwells.</title>
        <authorList>
            <person name="Okada T."/>
            <person name="Watanabe K."/>
        </authorList>
    </citation>
    <scope>NUCLEOTIDE SEQUENCE [LARGE SCALE GENOMIC DNA]</scope>
</reference>
<protein>
    <submittedName>
        <fullName evidence="3">Uncharacterized protein</fullName>
    </submittedName>
</protein>